<evidence type="ECO:0000259" key="2">
    <source>
        <dbReference type="Pfam" id="PF10328"/>
    </source>
</evidence>
<dbReference type="EMBL" id="JAWDGP010003173">
    <property type="protein sequence ID" value="KAK3776904.1"/>
    <property type="molecule type" value="Genomic_DNA"/>
</dbReference>
<dbReference type="SUPFAM" id="SSF81321">
    <property type="entry name" value="Family A G protein-coupled receptor-like"/>
    <property type="match status" value="1"/>
</dbReference>
<keyword evidence="1" id="KW-1133">Transmembrane helix</keyword>
<keyword evidence="1" id="KW-0812">Transmembrane</keyword>
<dbReference type="AlphaFoldDB" id="A0AAE0ZWE1"/>
<gene>
    <name evidence="3" type="ORF">RRG08_024674</name>
</gene>
<name>A0AAE0ZWE1_9GAST</name>
<feature type="transmembrane region" description="Helical" evidence="1">
    <location>
        <begin position="215"/>
        <end position="241"/>
    </location>
</feature>
<protein>
    <recommendedName>
        <fullName evidence="2">7TM GPCR serpentine receptor class x (Srx) domain-containing protein</fullName>
    </recommendedName>
</protein>
<reference evidence="3" key="1">
    <citation type="journal article" date="2023" name="G3 (Bethesda)">
        <title>A reference genome for the long-term kleptoplast-retaining sea slug Elysia crispata morphotype clarki.</title>
        <authorList>
            <person name="Eastman K.E."/>
            <person name="Pendleton A.L."/>
            <person name="Shaikh M.A."/>
            <person name="Suttiyut T."/>
            <person name="Ogas R."/>
            <person name="Tomko P."/>
            <person name="Gavelis G."/>
            <person name="Widhalm J.R."/>
            <person name="Wisecaver J.H."/>
        </authorList>
    </citation>
    <scope>NUCLEOTIDE SEQUENCE</scope>
    <source>
        <strain evidence="3">ECLA1</strain>
    </source>
</reference>
<accession>A0AAE0ZWE1</accession>
<evidence type="ECO:0000313" key="3">
    <source>
        <dbReference type="EMBL" id="KAK3776904.1"/>
    </source>
</evidence>
<sequence length="316" mass="34593">MDERSNDSHGGIGTNGTGLGFVDQGSNWFQNLASVYGNICTAYSWSLVGTGIVGFLGNVLILCVYATMGFSNTIFISYTALAVSDMLCVLACVVYGATLIGIPLQPMPCTQTYQQYGRLFGGYPYLAFSRVTALLTAWISLERCLCVLFPTRIKVMITHTVTKVVLTGIFILGCFPLVLLYLAYRRELRFDPSMNITSKTLMYDEGIGQSELQKIALFLLGVIYPVSSSVSVAACTTVLIIKLKQSTRWRKLNASGGSVKSTDTDKSCCHCYQRLLGLHSAYNSTTSSDLSFSRVFRHGLLKLCIPHQWDGDCMGG</sequence>
<proteinExistence type="predicted"/>
<feature type="transmembrane region" description="Helical" evidence="1">
    <location>
        <begin position="161"/>
        <end position="184"/>
    </location>
</feature>
<feature type="transmembrane region" description="Helical" evidence="1">
    <location>
        <begin position="42"/>
        <end position="66"/>
    </location>
</feature>
<dbReference type="Gene3D" id="1.20.1070.10">
    <property type="entry name" value="Rhodopsin 7-helix transmembrane proteins"/>
    <property type="match status" value="1"/>
</dbReference>
<organism evidence="3 4">
    <name type="scientific">Elysia crispata</name>
    <name type="common">lettuce slug</name>
    <dbReference type="NCBI Taxonomy" id="231223"/>
    <lineage>
        <taxon>Eukaryota</taxon>
        <taxon>Metazoa</taxon>
        <taxon>Spiralia</taxon>
        <taxon>Lophotrochozoa</taxon>
        <taxon>Mollusca</taxon>
        <taxon>Gastropoda</taxon>
        <taxon>Heterobranchia</taxon>
        <taxon>Euthyneura</taxon>
        <taxon>Panpulmonata</taxon>
        <taxon>Sacoglossa</taxon>
        <taxon>Placobranchoidea</taxon>
        <taxon>Plakobranchidae</taxon>
        <taxon>Elysia</taxon>
    </lineage>
</organism>
<evidence type="ECO:0000313" key="4">
    <source>
        <dbReference type="Proteomes" id="UP001283361"/>
    </source>
</evidence>
<dbReference type="InterPro" id="IPR019430">
    <property type="entry name" value="7TM_GPCR_serpentine_rcpt_Srx"/>
</dbReference>
<comment type="caution">
    <text evidence="3">The sequence shown here is derived from an EMBL/GenBank/DDBJ whole genome shotgun (WGS) entry which is preliminary data.</text>
</comment>
<feature type="domain" description="7TM GPCR serpentine receptor class x (Srx)" evidence="2">
    <location>
        <begin position="51"/>
        <end position="246"/>
    </location>
</feature>
<dbReference type="Pfam" id="PF10328">
    <property type="entry name" value="7TM_GPCR_Srx"/>
    <property type="match status" value="1"/>
</dbReference>
<feature type="transmembrane region" description="Helical" evidence="1">
    <location>
        <begin position="122"/>
        <end position="141"/>
    </location>
</feature>
<evidence type="ECO:0000256" key="1">
    <source>
        <dbReference type="SAM" id="Phobius"/>
    </source>
</evidence>
<feature type="transmembrane region" description="Helical" evidence="1">
    <location>
        <begin position="78"/>
        <end position="102"/>
    </location>
</feature>
<keyword evidence="1" id="KW-0472">Membrane</keyword>
<dbReference type="Proteomes" id="UP001283361">
    <property type="component" value="Unassembled WGS sequence"/>
</dbReference>
<keyword evidence="4" id="KW-1185">Reference proteome</keyword>